<keyword evidence="6 9" id="KW-0378">Hydrolase</keyword>
<comment type="function">
    <text evidence="8">Has a dual role in the assembly of mitochondrial ATPase. Acts as a protease that removes N-terminal residues of mitochondrial ATPase CF(0) subunit 6 at the intermembrane space side. Also involved in the correct assembly of the membrane-embedded ATPase CF(0) particle, probably mediating association of subunit 6 with the subunit 9 ring.</text>
</comment>
<evidence type="ECO:0000313" key="11">
    <source>
        <dbReference type="EMBL" id="KAJ8990525.1"/>
    </source>
</evidence>
<evidence type="ECO:0000256" key="6">
    <source>
        <dbReference type="ARBA" id="ARBA00022801"/>
    </source>
</evidence>
<evidence type="ECO:0000313" key="12">
    <source>
        <dbReference type="Proteomes" id="UP001161757"/>
    </source>
</evidence>
<dbReference type="GO" id="GO:0046872">
    <property type="term" value="F:metal ion binding"/>
    <property type="evidence" value="ECO:0007669"/>
    <property type="project" value="UniProtKB-KW"/>
</dbReference>
<dbReference type="GO" id="GO:0004222">
    <property type="term" value="F:metalloendopeptidase activity"/>
    <property type="evidence" value="ECO:0007669"/>
    <property type="project" value="InterPro"/>
</dbReference>
<reference evidence="11" key="1">
    <citation type="submission" date="2023-01" db="EMBL/GenBank/DDBJ databases">
        <title>Exophiala dermititidis isolated from Cystic Fibrosis Patient.</title>
        <authorList>
            <person name="Kurbessoian T."/>
            <person name="Crocker A."/>
            <person name="Murante D."/>
            <person name="Hogan D.A."/>
            <person name="Stajich J.E."/>
        </authorList>
    </citation>
    <scope>NUCLEOTIDE SEQUENCE</scope>
    <source>
        <strain evidence="11">Ex8</strain>
    </source>
</reference>
<dbReference type="GO" id="GO:0005743">
    <property type="term" value="C:mitochondrial inner membrane"/>
    <property type="evidence" value="ECO:0007669"/>
    <property type="project" value="UniProtKB-SubCell"/>
</dbReference>
<dbReference type="EC" id="3.4.24.-" evidence="9"/>
<accession>A0AAN6ITS3</accession>
<evidence type="ECO:0000256" key="4">
    <source>
        <dbReference type="ARBA" id="ARBA00022670"/>
    </source>
</evidence>
<evidence type="ECO:0000256" key="3">
    <source>
        <dbReference type="ARBA" id="ARBA00014615"/>
    </source>
</evidence>
<keyword evidence="7 9" id="KW-0482">Metalloprotease</keyword>
<feature type="compositionally biased region" description="Low complexity" evidence="10">
    <location>
        <begin position="1"/>
        <end position="35"/>
    </location>
</feature>
<name>A0AAN6ITS3_EXODE</name>
<evidence type="ECO:0000256" key="1">
    <source>
        <dbReference type="ARBA" id="ARBA00004137"/>
    </source>
</evidence>
<dbReference type="PANTHER" id="PTHR21711:SF0">
    <property type="entry name" value="MITOCHONDRIAL INNER MEMBRANE PROTEASE ATP23 HOMOLOG"/>
    <property type="match status" value="1"/>
</dbReference>
<keyword evidence="5 9" id="KW-0479">Metal-binding</keyword>
<organism evidence="11 12">
    <name type="scientific">Exophiala dermatitidis</name>
    <name type="common">Black yeast-like fungus</name>
    <name type="synonym">Wangiella dermatitidis</name>
    <dbReference type="NCBI Taxonomy" id="5970"/>
    <lineage>
        <taxon>Eukaryota</taxon>
        <taxon>Fungi</taxon>
        <taxon>Dikarya</taxon>
        <taxon>Ascomycota</taxon>
        <taxon>Pezizomycotina</taxon>
        <taxon>Eurotiomycetes</taxon>
        <taxon>Chaetothyriomycetidae</taxon>
        <taxon>Chaetothyriales</taxon>
        <taxon>Herpotrichiellaceae</taxon>
        <taxon>Exophiala</taxon>
    </lineage>
</organism>
<dbReference type="GO" id="GO:0034982">
    <property type="term" value="P:mitochondrial protein processing"/>
    <property type="evidence" value="ECO:0007669"/>
    <property type="project" value="TreeGrafter"/>
</dbReference>
<gene>
    <name evidence="11" type="primary">ATP23</name>
    <name evidence="11" type="ORF">HRR80_005305</name>
</gene>
<evidence type="ECO:0000256" key="2">
    <source>
        <dbReference type="ARBA" id="ARBA00009915"/>
    </source>
</evidence>
<keyword evidence="4 9" id="KW-0645">Protease</keyword>
<evidence type="ECO:0000256" key="8">
    <source>
        <dbReference type="ARBA" id="ARBA00025322"/>
    </source>
</evidence>
<dbReference type="PANTHER" id="PTHR21711">
    <property type="entry name" value="MITOCHONDRIAL INNER MEMBRANE PROTEASE"/>
    <property type="match status" value="1"/>
</dbReference>
<dbReference type="EMBL" id="JAJGCB010000010">
    <property type="protein sequence ID" value="KAJ8990525.1"/>
    <property type="molecule type" value="Genomic_DNA"/>
</dbReference>
<dbReference type="InterPro" id="IPR019165">
    <property type="entry name" value="Peptidase_M76_ATP23"/>
</dbReference>
<keyword evidence="9" id="KW-0496">Mitochondrion</keyword>
<keyword evidence="9" id="KW-0999">Mitochondrion inner membrane</keyword>
<evidence type="ECO:0000256" key="5">
    <source>
        <dbReference type="ARBA" id="ARBA00022723"/>
    </source>
</evidence>
<evidence type="ECO:0000256" key="7">
    <source>
        <dbReference type="ARBA" id="ARBA00023049"/>
    </source>
</evidence>
<evidence type="ECO:0000256" key="9">
    <source>
        <dbReference type="RuleBase" id="RU364057"/>
    </source>
</evidence>
<dbReference type="Pfam" id="PF09768">
    <property type="entry name" value="Peptidase_M76"/>
    <property type="match status" value="1"/>
</dbReference>
<dbReference type="GO" id="GO:0033615">
    <property type="term" value="P:mitochondrial proton-transporting ATP synthase complex assembly"/>
    <property type="evidence" value="ECO:0007669"/>
    <property type="project" value="TreeGrafter"/>
</dbReference>
<proteinExistence type="inferred from homology"/>
<evidence type="ECO:0000256" key="10">
    <source>
        <dbReference type="SAM" id="MobiDB-lite"/>
    </source>
</evidence>
<keyword evidence="9" id="KW-0472">Membrane</keyword>
<comment type="similarity">
    <text evidence="2 9">Belongs to the peptidase M76 family.</text>
</comment>
<comment type="caution">
    <text evidence="11">The sequence shown here is derived from an EMBL/GenBank/DDBJ whole genome shotgun (WGS) entry which is preliminary data.</text>
</comment>
<dbReference type="Proteomes" id="UP001161757">
    <property type="component" value="Unassembled WGS sequence"/>
</dbReference>
<comment type="subcellular location">
    <subcellularLocation>
        <location evidence="1 9">Mitochondrion inner membrane</location>
        <topology evidence="1 9">Peripheral membrane protein</topology>
        <orientation evidence="1 9">Intermembrane side</orientation>
    </subcellularLocation>
</comment>
<sequence length="256" mass="29472">MADPKPSSTTTTSTQPNTPSTSSPTPTSSSPSTTTDFLPSDTLSARFKNFYRMATGKMSPEGAKQYWEDADRRYRELDCKRCEQQRDYLLKFSPIIRYLGDNIRKLGGDLGSHNIRCRTCKTGQLGGFDHKYGILICANWVEKQNMLEDVLAHEMVHAYDYLRFKTNLSPEDDLRHAACSEIRASNLSGECRWSNEFFRNKIVSFTNHHQDCVRRRAILSVKSRPNCKDDVQAVKVVNEVWDSCFRDTRPFDEIYR</sequence>
<dbReference type="AlphaFoldDB" id="A0AAN6ITS3"/>
<protein>
    <recommendedName>
        <fullName evidence="3 9">Mitochondrial inner membrane protease ATP23</fullName>
        <ecNumber evidence="9">3.4.24.-</ecNumber>
    </recommendedName>
</protein>
<feature type="region of interest" description="Disordered" evidence="10">
    <location>
        <begin position="1"/>
        <end position="40"/>
    </location>
</feature>